<evidence type="ECO:0000313" key="3">
    <source>
        <dbReference type="Proteomes" id="UP001295740"/>
    </source>
</evidence>
<evidence type="ECO:0000256" key="1">
    <source>
        <dbReference type="SAM" id="MobiDB-lite"/>
    </source>
</evidence>
<proteinExistence type="predicted"/>
<keyword evidence="3" id="KW-1185">Reference proteome</keyword>
<gene>
    <name evidence="2" type="ORF">KHLLAP_LOCUS7976</name>
</gene>
<comment type="caution">
    <text evidence="2">The sequence shown here is derived from an EMBL/GenBank/DDBJ whole genome shotgun (WGS) entry which is preliminary data.</text>
</comment>
<accession>A0AAI8VGU4</accession>
<organism evidence="2 3">
    <name type="scientific">Anthostomella pinea</name>
    <dbReference type="NCBI Taxonomy" id="933095"/>
    <lineage>
        <taxon>Eukaryota</taxon>
        <taxon>Fungi</taxon>
        <taxon>Dikarya</taxon>
        <taxon>Ascomycota</taxon>
        <taxon>Pezizomycotina</taxon>
        <taxon>Sordariomycetes</taxon>
        <taxon>Xylariomycetidae</taxon>
        <taxon>Xylariales</taxon>
        <taxon>Xylariaceae</taxon>
        <taxon>Anthostomella</taxon>
    </lineage>
</organism>
<dbReference type="AlphaFoldDB" id="A0AAI8VGU4"/>
<reference evidence="2" key="1">
    <citation type="submission" date="2023-10" db="EMBL/GenBank/DDBJ databases">
        <authorList>
            <person name="Hackl T."/>
        </authorList>
    </citation>
    <scope>NUCLEOTIDE SEQUENCE</scope>
</reference>
<feature type="region of interest" description="Disordered" evidence="1">
    <location>
        <begin position="207"/>
        <end position="277"/>
    </location>
</feature>
<evidence type="ECO:0000313" key="2">
    <source>
        <dbReference type="EMBL" id="CAJ2507508.1"/>
    </source>
</evidence>
<feature type="compositionally biased region" description="Polar residues" evidence="1">
    <location>
        <begin position="207"/>
        <end position="221"/>
    </location>
</feature>
<protein>
    <submittedName>
        <fullName evidence="2">Uu.00g086940.m01.CDS01</fullName>
    </submittedName>
</protein>
<feature type="compositionally biased region" description="Acidic residues" evidence="1">
    <location>
        <begin position="230"/>
        <end position="255"/>
    </location>
</feature>
<dbReference type="EMBL" id="CAUWAG010000010">
    <property type="protein sequence ID" value="CAJ2507508.1"/>
    <property type="molecule type" value="Genomic_DNA"/>
</dbReference>
<sequence>MGGKVWTFPEEKYFWRVAVASSPKRAGIDRAKAEKPWDQLASEMQRAMGHKAKRTYSGTMLFEHYFQNVESQRWSPHAAQFVNEHLGKLGQAGRRGRGGRSRAATMQRPIAALNAAITAQTAAITGNTVTHTAQAVALTTAAARARADIAATSAALTTAAARARADAAAQAVMSLSRPVAPRGPRFFNAGGGSITFGSNVSFQFGPTGTPTVTSRAPPTSTKSEEPCLFVEDDEKAEEDMKDEKTEEEDLEDEDADVRIYATRKVASKQGRGGARDQ</sequence>
<name>A0AAI8VGU4_9PEZI</name>
<dbReference type="Proteomes" id="UP001295740">
    <property type="component" value="Unassembled WGS sequence"/>
</dbReference>